<evidence type="ECO:0000313" key="3">
    <source>
        <dbReference type="Proteomes" id="UP000775872"/>
    </source>
</evidence>
<name>A0A9N9W3P3_9HYPO</name>
<gene>
    <name evidence="2" type="ORF">CSOL1703_00010028</name>
</gene>
<dbReference type="AlphaFoldDB" id="A0A9N9W3P3"/>
<dbReference type="EMBL" id="CABFOC020000005">
    <property type="protein sequence ID" value="CAH0044288.1"/>
    <property type="molecule type" value="Genomic_DNA"/>
</dbReference>
<feature type="compositionally biased region" description="Basic and acidic residues" evidence="1">
    <location>
        <begin position="155"/>
        <end position="164"/>
    </location>
</feature>
<protein>
    <submittedName>
        <fullName evidence="2">Uncharacterized protein</fullName>
    </submittedName>
</protein>
<feature type="compositionally biased region" description="Polar residues" evidence="1">
    <location>
        <begin position="166"/>
        <end position="178"/>
    </location>
</feature>
<evidence type="ECO:0000313" key="2">
    <source>
        <dbReference type="EMBL" id="CAH0044288.1"/>
    </source>
</evidence>
<dbReference type="Proteomes" id="UP000775872">
    <property type="component" value="Unassembled WGS sequence"/>
</dbReference>
<reference evidence="3" key="1">
    <citation type="submission" date="2019-06" db="EMBL/GenBank/DDBJ databases">
        <authorList>
            <person name="Broberg M."/>
        </authorList>
    </citation>
    <scope>NUCLEOTIDE SEQUENCE [LARGE SCALE GENOMIC DNA]</scope>
</reference>
<feature type="region of interest" description="Disordered" evidence="1">
    <location>
        <begin position="112"/>
        <end position="197"/>
    </location>
</feature>
<comment type="caution">
    <text evidence="2">The sequence shown here is derived from an EMBL/GenBank/DDBJ whole genome shotgun (WGS) entry which is preliminary data.</text>
</comment>
<dbReference type="OrthoDB" id="10489055at2759"/>
<accession>A0A9N9W3P3</accession>
<proteinExistence type="predicted"/>
<keyword evidence="3" id="KW-1185">Reference proteome</keyword>
<evidence type="ECO:0000256" key="1">
    <source>
        <dbReference type="SAM" id="MobiDB-lite"/>
    </source>
</evidence>
<reference evidence="2 3" key="2">
    <citation type="submission" date="2021-10" db="EMBL/GenBank/DDBJ databases">
        <authorList>
            <person name="Piombo E."/>
        </authorList>
    </citation>
    <scope>NUCLEOTIDE SEQUENCE [LARGE SCALE GENOMIC DNA]</scope>
</reference>
<organism evidence="2 3">
    <name type="scientific">Clonostachys solani</name>
    <dbReference type="NCBI Taxonomy" id="160281"/>
    <lineage>
        <taxon>Eukaryota</taxon>
        <taxon>Fungi</taxon>
        <taxon>Dikarya</taxon>
        <taxon>Ascomycota</taxon>
        <taxon>Pezizomycotina</taxon>
        <taxon>Sordariomycetes</taxon>
        <taxon>Hypocreomycetidae</taxon>
        <taxon>Hypocreales</taxon>
        <taxon>Bionectriaceae</taxon>
        <taxon>Clonostachys</taxon>
    </lineage>
</organism>
<sequence>MPDIQDAFQAALFIALLVTLALAALLAAVVAALRYWQPQQQPPPRRRSLYYPSTRSSVENAYRIASVPDRPVFRNVDWSYGTFQNRFEPGPARGGGGPRGFIVDDEQRSVSTRWGHASPFGRRQGGLHHRAGVEEEEEERKDAAGGLEATGDLADEGRECRDGEETSGSSTPLASNQGVGAASGWADGTRGGRGHSV</sequence>